<gene>
    <name evidence="1" type="ORF">R3P38DRAFT_2758915</name>
</gene>
<reference evidence="1 2" key="1">
    <citation type="journal article" date="2024" name="J Genomics">
        <title>Draft genome sequencing and assembly of Favolaschia claudopus CIRM-BRFM 2984 isolated from oak limbs.</title>
        <authorList>
            <person name="Navarro D."/>
            <person name="Drula E."/>
            <person name="Chaduli D."/>
            <person name="Cazenave R."/>
            <person name="Ahrendt S."/>
            <person name="Wang J."/>
            <person name="Lipzen A."/>
            <person name="Daum C."/>
            <person name="Barry K."/>
            <person name="Grigoriev I.V."/>
            <person name="Favel A."/>
            <person name="Rosso M.N."/>
            <person name="Martin F."/>
        </authorList>
    </citation>
    <scope>NUCLEOTIDE SEQUENCE [LARGE SCALE GENOMIC DNA]</scope>
    <source>
        <strain evidence="1 2">CIRM-BRFM 2984</strain>
    </source>
</reference>
<comment type="caution">
    <text evidence="1">The sequence shown here is derived from an EMBL/GenBank/DDBJ whole genome shotgun (WGS) entry which is preliminary data.</text>
</comment>
<name>A0AAW0E643_9AGAR</name>
<protein>
    <submittedName>
        <fullName evidence="1">Uncharacterized protein</fullName>
    </submittedName>
</protein>
<organism evidence="1 2">
    <name type="scientific">Favolaschia claudopus</name>
    <dbReference type="NCBI Taxonomy" id="2862362"/>
    <lineage>
        <taxon>Eukaryota</taxon>
        <taxon>Fungi</taxon>
        <taxon>Dikarya</taxon>
        <taxon>Basidiomycota</taxon>
        <taxon>Agaricomycotina</taxon>
        <taxon>Agaricomycetes</taxon>
        <taxon>Agaricomycetidae</taxon>
        <taxon>Agaricales</taxon>
        <taxon>Marasmiineae</taxon>
        <taxon>Mycenaceae</taxon>
        <taxon>Favolaschia</taxon>
    </lineage>
</organism>
<evidence type="ECO:0000313" key="1">
    <source>
        <dbReference type="EMBL" id="KAK7059485.1"/>
    </source>
</evidence>
<dbReference type="EMBL" id="JAWWNJ010000003">
    <property type="protein sequence ID" value="KAK7059485.1"/>
    <property type="molecule type" value="Genomic_DNA"/>
</dbReference>
<dbReference type="Proteomes" id="UP001362999">
    <property type="component" value="Unassembled WGS sequence"/>
</dbReference>
<keyword evidence="2" id="KW-1185">Reference proteome</keyword>
<proteinExistence type="predicted"/>
<evidence type="ECO:0000313" key="2">
    <source>
        <dbReference type="Proteomes" id="UP001362999"/>
    </source>
</evidence>
<accession>A0AAW0E643</accession>
<sequence>MCPAPMHNITWLLAPIKRAFNELYRLVHFLKNIGWEEISYQFSSDTALNTHFAAYQKINRVGWKPGELAKNEELHKCSAGAQKGTRKIDSEVQMGVKSKDIDCGSTHDYGNIKMPLAILDESEDRLCQTGGGGVGESDLRESCSKRRARQRLVERHRKGLSKKEVAVRLTLQFRPLRGLRFCRLAWKFVSRVVKLKSHTMLVARASKMGNPWLIPLTQLTSIGHQRHPWIRGITWWTVSLNVFRTPAHGTISAWFKLRNFIENVLLRGTSGITFFGNSIDQPVYRQACFHTQAGFEPTWKAVDAKDHVYHFRWTLPRKVELVARRSKRLAGRFQVASISATRHTVGTLSSTIMVLKAQTTSLWVHGPQKPAERTRELSLWRPPTWFSLSKYVSFAWFCLVLPSLMRITIKGKQSAGAPPGCRSCSISELKAIEAVMKALQFASKERAVGIEILRGRGALGFLLFASAA</sequence>
<dbReference type="AlphaFoldDB" id="A0AAW0E643"/>